<keyword evidence="12" id="KW-1185">Reference proteome</keyword>
<dbReference type="GO" id="GO:0022857">
    <property type="term" value="F:transmembrane transporter activity"/>
    <property type="evidence" value="ECO:0007669"/>
    <property type="project" value="InterPro"/>
</dbReference>
<dbReference type="Pfam" id="PF00528">
    <property type="entry name" value="BPD_transp_1"/>
    <property type="match status" value="1"/>
</dbReference>
<dbReference type="CDD" id="cd06261">
    <property type="entry name" value="TM_PBP2"/>
    <property type="match status" value="1"/>
</dbReference>
<sequence length="232" mass="25869">MDTLFRYDAIKDWIPYLFGGLGITLLIAVVAAVFGFIIGILIVISYKHPTTSWAAKAYIDIFRGTPLLLQLSIIYFAVPQITERVLNNMMGLDVDITIASLTAAFITFSLNSGAYISEIIRSGINSVDPGELEAARALGISKFHTFKDIILPIAFKNSFPALMNEFITLVKESSVVSVIGIKDLMRRQQIVTSQTYMYFEPLIVIGIIYYVVIKILTMVGRKVEVTLAYDQH</sequence>
<reference evidence="11 12" key="1">
    <citation type="submission" date="2020-02" db="EMBL/GenBank/DDBJ databases">
        <authorList>
            <person name="Zheng R.K."/>
            <person name="Sun C.M."/>
        </authorList>
    </citation>
    <scope>NUCLEOTIDE SEQUENCE [LARGE SCALE GENOMIC DNA]</scope>
    <source>
        <strain evidence="12">zrk13</strain>
    </source>
</reference>
<keyword evidence="3 9" id="KW-0813">Transport</keyword>
<evidence type="ECO:0000313" key="11">
    <source>
        <dbReference type="EMBL" id="QMS85052.1"/>
    </source>
</evidence>
<dbReference type="RefSeq" id="WP_258878678.1">
    <property type="nucleotide sequence ID" value="NZ_CP048914.1"/>
</dbReference>
<evidence type="ECO:0000256" key="3">
    <source>
        <dbReference type="ARBA" id="ARBA00022448"/>
    </source>
</evidence>
<evidence type="ECO:0000256" key="7">
    <source>
        <dbReference type="ARBA" id="ARBA00022989"/>
    </source>
</evidence>
<feature type="transmembrane region" description="Helical" evidence="9">
    <location>
        <begin position="58"/>
        <end position="78"/>
    </location>
</feature>
<feature type="transmembrane region" description="Helical" evidence="9">
    <location>
        <begin position="13"/>
        <end position="46"/>
    </location>
</feature>
<dbReference type="SUPFAM" id="SSF161098">
    <property type="entry name" value="MetI-like"/>
    <property type="match status" value="1"/>
</dbReference>
<comment type="subcellular location">
    <subcellularLocation>
        <location evidence="1 9">Cell membrane</location>
        <topology evidence="1 9">Multi-pass membrane protein</topology>
    </subcellularLocation>
</comment>
<keyword evidence="6" id="KW-0029">Amino-acid transport</keyword>
<evidence type="ECO:0000256" key="1">
    <source>
        <dbReference type="ARBA" id="ARBA00004651"/>
    </source>
</evidence>
<accession>A0A7L7KS20</accession>
<dbReference type="EMBL" id="CP048914">
    <property type="protein sequence ID" value="QMS85052.1"/>
    <property type="molecule type" value="Genomic_DNA"/>
</dbReference>
<evidence type="ECO:0000313" key="12">
    <source>
        <dbReference type="Proteomes" id="UP000514720"/>
    </source>
</evidence>
<dbReference type="GO" id="GO:0006865">
    <property type="term" value="P:amino acid transport"/>
    <property type="evidence" value="ECO:0007669"/>
    <property type="project" value="UniProtKB-KW"/>
</dbReference>
<dbReference type="InterPro" id="IPR035906">
    <property type="entry name" value="MetI-like_sf"/>
</dbReference>
<evidence type="ECO:0000256" key="2">
    <source>
        <dbReference type="ARBA" id="ARBA00010072"/>
    </source>
</evidence>
<dbReference type="KEGG" id="xcl:G4Z02_04610"/>
<keyword evidence="8 9" id="KW-0472">Membrane</keyword>
<dbReference type="InterPro" id="IPR010065">
    <property type="entry name" value="AA_ABC_transptr_permease_3TM"/>
</dbReference>
<dbReference type="PROSITE" id="PS50928">
    <property type="entry name" value="ABC_TM1"/>
    <property type="match status" value="1"/>
</dbReference>
<dbReference type="InterPro" id="IPR000515">
    <property type="entry name" value="MetI-like"/>
</dbReference>
<comment type="similarity">
    <text evidence="2">Belongs to the binding-protein-dependent transport system permease family. HisMQ subfamily.</text>
</comment>
<dbReference type="PANTHER" id="PTHR30614:SF20">
    <property type="entry name" value="GLUTAMINE TRANSPORT SYSTEM PERMEASE PROTEIN GLNP"/>
    <property type="match status" value="1"/>
</dbReference>
<dbReference type="Gene3D" id="1.10.3720.10">
    <property type="entry name" value="MetI-like"/>
    <property type="match status" value="1"/>
</dbReference>
<name>A0A7L7KS20_9MOLU</name>
<organism evidence="11 12">
    <name type="scientific">Candidatus Xianfuyuplasma coldseepsis</name>
    <dbReference type="NCBI Taxonomy" id="2782163"/>
    <lineage>
        <taxon>Bacteria</taxon>
        <taxon>Bacillati</taxon>
        <taxon>Mycoplasmatota</taxon>
        <taxon>Mollicutes</taxon>
        <taxon>Candidatus Izemoplasmatales</taxon>
        <taxon>Candidatus Izemoplasmataceae</taxon>
        <taxon>Candidatus Xianfuyuplasma</taxon>
    </lineage>
</organism>
<feature type="domain" description="ABC transmembrane type-1" evidence="10">
    <location>
        <begin position="21"/>
        <end position="220"/>
    </location>
</feature>
<evidence type="ECO:0000256" key="8">
    <source>
        <dbReference type="ARBA" id="ARBA00023136"/>
    </source>
</evidence>
<dbReference type="NCBIfam" id="TIGR01726">
    <property type="entry name" value="HEQRo_perm_3TM"/>
    <property type="match status" value="1"/>
</dbReference>
<evidence type="ECO:0000256" key="6">
    <source>
        <dbReference type="ARBA" id="ARBA00022970"/>
    </source>
</evidence>
<feature type="transmembrane region" description="Helical" evidence="9">
    <location>
        <begin position="195"/>
        <end position="213"/>
    </location>
</feature>
<dbReference type="GO" id="GO:0043190">
    <property type="term" value="C:ATP-binding cassette (ABC) transporter complex"/>
    <property type="evidence" value="ECO:0007669"/>
    <property type="project" value="InterPro"/>
</dbReference>
<protein>
    <submittedName>
        <fullName evidence="11">Amino acid ABC transporter permease</fullName>
    </submittedName>
</protein>
<dbReference type="InterPro" id="IPR043429">
    <property type="entry name" value="ArtM/GltK/GlnP/TcyL/YhdX-like"/>
</dbReference>
<dbReference type="PANTHER" id="PTHR30614">
    <property type="entry name" value="MEMBRANE COMPONENT OF AMINO ACID ABC TRANSPORTER"/>
    <property type="match status" value="1"/>
</dbReference>
<keyword evidence="7 9" id="KW-1133">Transmembrane helix</keyword>
<evidence type="ECO:0000259" key="10">
    <source>
        <dbReference type="PROSITE" id="PS50928"/>
    </source>
</evidence>
<dbReference type="AlphaFoldDB" id="A0A7L7KS20"/>
<keyword evidence="5 9" id="KW-0812">Transmembrane</keyword>
<gene>
    <name evidence="11" type="ORF">G4Z02_04610</name>
</gene>
<evidence type="ECO:0000256" key="9">
    <source>
        <dbReference type="RuleBase" id="RU363032"/>
    </source>
</evidence>
<keyword evidence="4" id="KW-1003">Cell membrane</keyword>
<feature type="transmembrane region" description="Helical" evidence="9">
    <location>
        <begin position="98"/>
        <end position="116"/>
    </location>
</feature>
<evidence type="ECO:0000256" key="4">
    <source>
        <dbReference type="ARBA" id="ARBA00022475"/>
    </source>
</evidence>
<dbReference type="Proteomes" id="UP000514720">
    <property type="component" value="Chromosome"/>
</dbReference>
<proteinExistence type="inferred from homology"/>
<evidence type="ECO:0000256" key="5">
    <source>
        <dbReference type="ARBA" id="ARBA00022692"/>
    </source>
</evidence>